<feature type="domain" description="Primase C-terminal 2" evidence="2">
    <location>
        <begin position="5"/>
        <end position="77"/>
    </location>
</feature>
<evidence type="ECO:0000313" key="4">
    <source>
        <dbReference type="Proteomes" id="UP000612055"/>
    </source>
</evidence>
<gene>
    <name evidence="3" type="ORF">HYH03_013601</name>
</gene>
<proteinExistence type="predicted"/>
<dbReference type="InterPro" id="IPR014819">
    <property type="entry name" value="PriCT_2"/>
</dbReference>
<dbReference type="Pfam" id="PF08707">
    <property type="entry name" value="PriCT_2"/>
    <property type="match status" value="1"/>
</dbReference>
<reference evidence="3" key="1">
    <citation type="journal article" date="2020" name="bioRxiv">
        <title>Comparative genomics of Chlamydomonas.</title>
        <authorList>
            <person name="Craig R.J."/>
            <person name="Hasan A.R."/>
            <person name="Ness R.W."/>
            <person name="Keightley P.D."/>
        </authorList>
    </citation>
    <scope>NUCLEOTIDE SEQUENCE</scope>
    <source>
        <strain evidence="3">CCAP 11/70</strain>
    </source>
</reference>
<dbReference type="InterPro" id="IPR051620">
    <property type="entry name" value="ORF904-like_C"/>
</dbReference>
<dbReference type="AlphaFoldDB" id="A0A835XPP6"/>
<dbReference type="OrthoDB" id="548119at2759"/>
<dbReference type="Gene3D" id="3.40.50.300">
    <property type="entry name" value="P-loop containing nucleotide triphosphate hydrolases"/>
    <property type="match status" value="1"/>
</dbReference>
<dbReference type="PANTHER" id="PTHR35372:SF2">
    <property type="entry name" value="SF3 HELICASE DOMAIN-CONTAINING PROTEIN"/>
    <property type="match status" value="1"/>
</dbReference>
<dbReference type="GO" id="GO:0016817">
    <property type="term" value="F:hydrolase activity, acting on acid anhydrides"/>
    <property type="evidence" value="ECO:0007669"/>
    <property type="project" value="InterPro"/>
</dbReference>
<organism evidence="3 4">
    <name type="scientific">Edaphochlamys debaryana</name>
    <dbReference type="NCBI Taxonomy" id="47281"/>
    <lineage>
        <taxon>Eukaryota</taxon>
        <taxon>Viridiplantae</taxon>
        <taxon>Chlorophyta</taxon>
        <taxon>core chlorophytes</taxon>
        <taxon>Chlorophyceae</taxon>
        <taxon>CS clade</taxon>
        <taxon>Chlamydomonadales</taxon>
        <taxon>Chlamydomonadales incertae sedis</taxon>
        <taxon>Edaphochlamys</taxon>
    </lineage>
</organism>
<dbReference type="EMBL" id="JAEHOE010000092">
    <property type="protein sequence ID" value="KAG2487756.1"/>
    <property type="molecule type" value="Genomic_DNA"/>
</dbReference>
<evidence type="ECO:0000256" key="1">
    <source>
        <dbReference type="ARBA" id="ARBA00022801"/>
    </source>
</evidence>
<keyword evidence="4" id="KW-1185">Reference proteome</keyword>
<comment type="caution">
    <text evidence="3">The sequence shown here is derived from an EMBL/GenBank/DDBJ whole genome shotgun (WGS) entry which is preliminary data.</text>
</comment>
<evidence type="ECO:0000313" key="3">
    <source>
        <dbReference type="EMBL" id="KAG2487756.1"/>
    </source>
</evidence>
<keyword evidence="1" id="KW-0378">Hydrolase</keyword>
<evidence type="ECO:0000259" key="2">
    <source>
        <dbReference type="Pfam" id="PF08707"/>
    </source>
</evidence>
<accession>A0A835XPP6</accession>
<sequence length="513" mass="59192">MDEVQALVAMLNPSEFDDYGNWMRLGWCLHNIDKDHLLETWVTFSSKSSKFVPGECEQLWATMRNEGLSIGSLHMWAKRDSPYEYKVLMNGRVNADIKACNGSHNAVAAIAGKLLRGRYTWVTGKVWFEFDGNLWKEDKEAIHLRHELSTTVRDQYIFTMNHVTAATMKSPDDDFDRSSEATTTASIKADKELSAKLLNIAFRLQDANYKDQRSYVLKTMARQLYGDSGNELFHIHAGFQGAAGNGKTKFFEVLELTLGDYCRKFPVQVLTAKCREEAGKPAPEYSFWRGRRVLFCTEPKDDDTLHSGIMKDLTGGEQILYRLLFSNDVHVFRPQFKMHIMCNGPPKVDGSDEGVRRRIRKVDYISRFVDTAMVNKEKHFYARDATFFERLESDEFCRVSIFHYLLEHFEKDYEFQMPDVVAKNSRIYLDDNNSVNKFVQEFITADKESYLTLADAKEAFRRCEYFNGKIVSLKGDLEKALGTACIEQKKINGRKLKNVYMGFRLVLCTDCEF</sequence>
<dbReference type="InterPro" id="IPR027417">
    <property type="entry name" value="P-loop_NTPase"/>
</dbReference>
<dbReference type="PANTHER" id="PTHR35372">
    <property type="entry name" value="ATP BINDING PROTEIN-RELATED"/>
    <property type="match status" value="1"/>
</dbReference>
<protein>
    <recommendedName>
        <fullName evidence="2">Primase C-terminal 2 domain-containing protein</fullName>
    </recommendedName>
</protein>
<dbReference type="Proteomes" id="UP000612055">
    <property type="component" value="Unassembled WGS sequence"/>
</dbReference>
<name>A0A835XPP6_9CHLO</name>